<dbReference type="CDD" id="cd01068">
    <property type="entry name" value="globin_sensor"/>
    <property type="match status" value="1"/>
</dbReference>
<proteinExistence type="predicted"/>
<dbReference type="PANTHER" id="PTHR32089">
    <property type="entry name" value="METHYL-ACCEPTING CHEMOTAXIS PROTEIN MCPB"/>
    <property type="match status" value="1"/>
</dbReference>
<keyword evidence="6" id="KW-1185">Reference proteome</keyword>
<dbReference type="EMBL" id="CP041666">
    <property type="protein sequence ID" value="QDP41946.1"/>
    <property type="molecule type" value="Genomic_DNA"/>
</dbReference>
<sequence>MFTKKGKEKKSPSLREEADKQKQYVKIDISKNQTLSDQLSVIDLSLDDLAVAKALQPLIAENIEKIYNPIYYHPIDGIRKVVDMTSIGVDLEGCQQYVIGFFDGIIDDNFIERRYNISKYYLMVGVEVKWYICTNQAFINTILDILKERYSDDIDTLVLASKVITKIFNLELQLCLSILQELQQEEAATKEQTAKQNIKESIGPITEELASMSEEVGHSVENAIKGSEAIKSDLADSLQSSIITAETSQTGKQQLDLVTEETVSLKDSVNIIKTNFGSLEANSKEIGDIIAVITDIAEQTNLLALNAAIEAARAGEHGKGFSVVAEEVRKLAEQTKTSSSHITEMIRSITSHIEDMVEQINDVDSKSISVNQNVQHTLNNLQEILESSKTSKEKNERNNEEIITFTNTLKEIGNTGAKVAELADDLNQTMQSY</sequence>
<evidence type="ECO:0000256" key="3">
    <source>
        <dbReference type="SAM" id="MobiDB-lite"/>
    </source>
</evidence>
<evidence type="ECO:0000313" key="5">
    <source>
        <dbReference type="EMBL" id="QDP41946.1"/>
    </source>
</evidence>
<dbReference type="PANTHER" id="PTHR32089:SF118">
    <property type="entry name" value="HEME-BASED AEROTACTIC TRANSDUCER HEMAT"/>
    <property type="match status" value="1"/>
</dbReference>
<dbReference type="InterPro" id="IPR009050">
    <property type="entry name" value="Globin-like_sf"/>
</dbReference>
<reference evidence="5 6" key="1">
    <citation type="submission" date="2019-07" db="EMBL/GenBank/DDBJ databases">
        <authorList>
            <person name="Li J."/>
        </authorList>
    </citation>
    <scope>NUCLEOTIDE SEQUENCE [LARGE SCALE GENOMIC DNA]</scope>
    <source>
        <strain evidence="5 6">TKL69</strain>
    </source>
</reference>
<evidence type="ECO:0000256" key="2">
    <source>
        <dbReference type="PROSITE-ProRule" id="PRU00284"/>
    </source>
</evidence>
<dbReference type="AlphaFoldDB" id="A0A516KKN4"/>
<dbReference type="InterPro" id="IPR044398">
    <property type="entry name" value="Globin-sensor_dom"/>
</dbReference>
<dbReference type="Pfam" id="PF00015">
    <property type="entry name" value="MCPsignal"/>
    <property type="match status" value="1"/>
</dbReference>
<dbReference type="KEGG" id="aqt:FN924_18290"/>
<evidence type="ECO:0000259" key="4">
    <source>
        <dbReference type="PROSITE" id="PS50111"/>
    </source>
</evidence>
<feature type="region of interest" description="Disordered" evidence="3">
    <location>
        <begin position="1"/>
        <end position="21"/>
    </location>
</feature>
<feature type="domain" description="Methyl-accepting transducer" evidence="4">
    <location>
        <begin position="206"/>
        <end position="433"/>
    </location>
</feature>
<accession>A0A516KKN4</accession>
<name>A0A516KKN4_9BACI</name>
<dbReference type="GO" id="GO:0020037">
    <property type="term" value="F:heme binding"/>
    <property type="evidence" value="ECO:0007669"/>
    <property type="project" value="InterPro"/>
</dbReference>
<evidence type="ECO:0000313" key="6">
    <source>
        <dbReference type="Proteomes" id="UP000315215"/>
    </source>
</evidence>
<feature type="compositionally biased region" description="Basic and acidic residues" evidence="3">
    <location>
        <begin position="9"/>
        <end position="21"/>
    </location>
</feature>
<dbReference type="OrthoDB" id="266313at2"/>
<dbReference type="SUPFAM" id="SSF46458">
    <property type="entry name" value="Globin-like"/>
    <property type="match status" value="1"/>
</dbReference>
<gene>
    <name evidence="5" type="ORF">FN924_18290</name>
</gene>
<dbReference type="PROSITE" id="PS50111">
    <property type="entry name" value="CHEMOTAXIS_TRANSDUC_2"/>
    <property type="match status" value="1"/>
</dbReference>
<dbReference type="InterPro" id="IPR039379">
    <property type="entry name" value="Protoglobin_sensor_dom"/>
</dbReference>
<dbReference type="Proteomes" id="UP000315215">
    <property type="component" value="Chromosome"/>
</dbReference>
<dbReference type="Gene3D" id="1.10.490.10">
    <property type="entry name" value="Globins"/>
    <property type="match status" value="1"/>
</dbReference>
<dbReference type="GO" id="GO:0016020">
    <property type="term" value="C:membrane"/>
    <property type="evidence" value="ECO:0007669"/>
    <property type="project" value="InterPro"/>
</dbReference>
<dbReference type="RefSeq" id="WP_143896976.1">
    <property type="nucleotide sequence ID" value="NZ_CP041666.1"/>
</dbReference>
<dbReference type="SUPFAM" id="SSF58104">
    <property type="entry name" value="Methyl-accepting chemotaxis protein (MCP) signaling domain"/>
    <property type="match status" value="1"/>
</dbReference>
<protein>
    <recommendedName>
        <fullName evidence="4">Methyl-accepting transducer domain-containing protein</fullName>
    </recommendedName>
</protein>
<dbReference type="GO" id="GO:0019825">
    <property type="term" value="F:oxygen binding"/>
    <property type="evidence" value="ECO:0007669"/>
    <property type="project" value="InterPro"/>
</dbReference>
<dbReference type="Pfam" id="PF11563">
    <property type="entry name" value="Protoglobin"/>
    <property type="match status" value="1"/>
</dbReference>
<organism evidence="5 6">
    <name type="scientific">Radiobacillus deserti</name>
    <dbReference type="NCBI Taxonomy" id="2594883"/>
    <lineage>
        <taxon>Bacteria</taxon>
        <taxon>Bacillati</taxon>
        <taxon>Bacillota</taxon>
        <taxon>Bacilli</taxon>
        <taxon>Bacillales</taxon>
        <taxon>Bacillaceae</taxon>
        <taxon>Radiobacillus</taxon>
    </lineage>
</organism>
<dbReference type="InterPro" id="IPR012292">
    <property type="entry name" value="Globin/Proto"/>
</dbReference>
<keyword evidence="1 2" id="KW-0807">Transducer</keyword>
<evidence type="ECO:0000256" key="1">
    <source>
        <dbReference type="ARBA" id="ARBA00023224"/>
    </source>
</evidence>
<dbReference type="InterPro" id="IPR004089">
    <property type="entry name" value="MCPsignal_dom"/>
</dbReference>
<dbReference type="SMART" id="SM00283">
    <property type="entry name" value="MA"/>
    <property type="match status" value="1"/>
</dbReference>
<dbReference type="GO" id="GO:0007165">
    <property type="term" value="P:signal transduction"/>
    <property type="evidence" value="ECO:0007669"/>
    <property type="project" value="UniProtKB-KW"/>
</dbReference>
<dbReference type="Gene3D" id="1.10.287.950">
    <property type="entry name" value="Methyl-accepting chemotaxis protein"/>
    <property type="match status" value="1"/>
</dbReference>